<protein>
    <submittedName>
        <fullName evidence="5">Uncharacterized protein</fullName>
    </submittedName>
</protein>
<dbReference type="InterPro" id="IPR051217">
    <property type="entry name" value="Insect_Cuticle_Struc_Prot"/>
</dbReference>
<keyword evidence="4" id="KW-0732">Signal</keyword>
<feature type="compositionally biased region" description="Basic and acidic residues" evidence="3">
    <location>
        <begin position="258"/>
        <end position="270"/>
    </location>
</feature>
<evidence type="ECO:0000313" key="5">
    <source>
        <dbReference type="EMBL" id="CAB3363022.1"/>
    </source>
</evidence>
<evidence type="ECO:0000256" key="2">
    <source>
        <dbReference type="PROSITE-ProRule" id="PRU00497"/>
    </source>
</evidence>
<dbReference type="Pfam" id="PF00379">
    <property type="entry name" value="Chitin_bind_4"/>
    <property type="match status" value="1"/>
</dbReference>
<feature type="signal peptide" evidence="4">
    <location>
        <begin position="1"/>
        <end position="20"/>
    </location>
</feature>
<sequence>MRRQVLFWTLLVLLAAPSLARPFEEDEYVDEDEPMDPPSPYHRPQMTASIAKKSSPAPAVLSYPTALDGAKDVKPTQPSLIHQQKFKLARPVYVTPPTDTVDEKPSFTPEEIPLTKTVRTTNKLSVVVPKKEHQPASAVRPIVKKPVARPATKDKKIRPSQSVVSAKYAHHPSHTHATFPHFLPTVQPTYQMIPAAQQEYYVATIGAVSGGSVDDDHQPFSAGYGHQEEHGDSDAKYEFMYRVQGDNKYYGKEEDDSHGEPSDFGHSEAREGGRTWGRYYVKLPDGRVQTVRYWADHTGYHAEVLFQGEAQHPAADEPQYANHASPSLAEVQPESVYSPQPAYVPTHAYYAADASEPVAVKTHRV</sequence>
<gene>
    <name evidence="5" type="ORF">CLODIP_2_CD15444</name>
</gene>
<dbReference type="GO" id="GO:0042302">
    <property type="term" value="F:structural constituent of cuticle"/>
    <property type="evidence" value="ECO:0007669"/>
    <property type="project" value="UniProtKB-UniRule"/>
</dbReference>
<dbReference type="OrthoDB" id="6595597at2759"/>
<reference evidence="5 6" key="1">
    <citation type="submission" date="2020-04" db="EMBL/GenBank/DDBJ databases">
        <authorList>
            <person name="Alioto T."/>
            <person name="Alioto T."/>
            <person name="Gomez Garrido J."/>
        </authorList>
    </citation>
    <scope>NUCLEOTIDE SEQUENCE [LARGE SCALE GENOMIC DNA]</scope>
</reference>
<dbReference type="PANTHER" id="PTHR12236:SF79">
    <property type="entry name" value="CUTICULAR PROTEIN 50CB-RELATED"/>
    <property type="match status" value="1"/>
</dbReference>
<feature type="region of interest" description="Disordered" evidence="3">
    <location>
        <begin position="26"/>
        <end position="57"/>
    </location>
</feature>
<organism evidence="5 6">
    <name type="scientific">Cloeon dipterum</name>
    <dbReference type="NCBI Taxonomy" id="197152"/>
    <lineage>
        <taxon>Eukaryota</taxon>
        <taxon>Metazoa</taxon>
        <taxon>Ecdysozoa</taxon>
        <taxon>Arthropoda</taxon>
        <taxon>Hexapoda</taxon>
        <taxon>Insecta</taxon>
        <taxon>Pterygota</taxon>
        <taxon>Palaeoptera</taxon>
        <taxon>Ephemeroptera</taxon>
        <taxon>Pisciforma</taxon>
        <taxon>Baetidae</taxon>
        <taxon>Cloeon</taxon>
    </lineage>
</organism>
<feature type="compositionally biased region" description="Low complexity" evidence="3">
    <location>
        <begin position="48"/>
        <end position="57"/>
    </location>
</feature>
<dbReference type="InterPro" id="IPR000618">
    <property type="entry name" value="Insect_cuticle"/>
</dbReference>
<feature type="chain" id="PRO_5035860976" evidence="4">
    <location>
        <begin position="21"/>
        <end position="365"/>
    </location>
</feature>
<keyword evidence="6" id="KW-1185">Reference proteome</keyword>
<feature type="compositionally biased region" description="Acidic residues" evidence="3">
    <location>
        <begin position="26"/>
        <end position="35"/>
    </location>
</feature>
<dbReference type="AlphaFoldDB" id="A0A8S1C1R6"/>
<dbReference type="PROSITE" id="PS51155">
    <property type="entry name" value="CHIT_BIND_RR_2"/>
    <property type="match status" value="1"/>
</dbReference>
<evidence type="ECO:0000256" key="3">
    <source>
        <dbReference type="SAM" id="MobiDB-lite"/>
    </source>
</evidence>
<evidence type="ECO:0000313" key="6">
    <source>
        <dbReference type="Proteomes" id="UP000494165"/>
    </source>
</evidence>
<comment type="caution">
    <text evidence="5">The sequence shown here is derived from an EMBL/GenBank/DDBJ whole genome shotgun (WGS) entry which is preliminary data.</text>
</comment>
<evidence type="ECO:0000256" key="1">
    <source>
        <dbReference type="ARBA" id="ARBA00022460"/>
    </source>
</evidence>
<keyword evidence="1 2" id="KW-0193">Cuticle</keyword>
<dbReference type="Proteomes" id="UP000494165">
    <property type="component" value="Unassembled WGS sequence"/>
</dbReference>
<dbReference type="GO" id="GO:0005615">
    <property type="term" value="C:extracellular space"/>
    <property type="evidence" value="ECO:0007669"/>
    <property type="project" value="TreeGrafter"/>
</dbReference>
<name>A0A8S1C1R6_9INSE</name>
<dbReference type="EMBL" id="CADEPI010000010">
    <property type="protein sequence ID" value="CAB3363022.1"/>
    <property type="molecule type" value="Genomic_DNA"/>
</dbReference>
<feature type="region of interest" description="Disordered" evidence="3">
    <location>
        <begin position="250"/>
        <end position="270"/>
    </location>
</feature>
<dbReference type="GO" id="GO:0031012">
    <property type="term" value="C:extracellular matrix"/>
    <property type="evidence" value="ECO:0007669"/>
    <property type="project" value="TreeGrafter"/>
</dbReference>
<proteinExistence type="predicted"/>
<dbReference type="PROSITE" id="PS00233">
    <property type="entry name" value="CHIT_BIND_RR_1"/>
    <property type="match status" value="1"/>
</dbReference>
<dbReference type="PANTHER" id="PTHR12236">
    <property type="entry name" value="STRUCTURAL CONTITUENT OF CUTICLE"/>
    <property type="match status" value="1"/>
</dbReference>
<dbReference type="InterPro" id="IPR031311">
    <property type="entry name" value="CHIT_BIND_RR_consensus"/>
</dbReference>
<accession>A0A8S1C1R6</accession>
<evidence type="ECO:0000256" key="4">
    <source>
        <dbReference type="SAM" id="SignalP"/>
    </source>
</evidence>